<protein>
    <submittedName>
        <fullName evidence="1">Uncharacterized protein</fullName>
    </submittedName>
</protein>
<gene>
    <name evidence="1" type="ORF">FBU59_003740</name>
</gene>
<reference evidence="1" key="1">
    <citation type="submission" date="2022-07" db="EMBL/GenBank/DDBJ databases">
        <title>Phylogenomic reconstructions and comparative analyses of Kickxellomycotina fungi.</title>
        <authorList>
            <person name="Reynolds N.K."/>
            <person name="Stajich J.E."/>
            <person name="Barry K."/>
            <person name="Grigoriev I.V."/>
            <person name="Crous P."/>
            <person name="Smith M.E."/>
        </authorList>
    </citation>
    <scope>NUCLEOTIDE SEQUENCE</scope>
    <source>
        <strain evidence="1">NRRL 5244</strain>
    </source>
</reference>
<evidence type="ECO:0000313" key="1">
    <source>
        <dbReference type="EMBL" id="KAJ1940676.1"/>
    </source>
</evidence>
<dbReference type="EMBL" id="JANBPW010002477">
    <property type="protein sequence ID" value="KAJ1940676.1"/>
    <property type="molecule type" value="Genomic_DNA"/>
</dbReference>
<organism evidence="1 2">
    <name type="scientific">Linderina macrospora</name>
    <dbReference type="NCBI Taxonomy" id="4868"/>
    <lineage>
        <taxon>Eukaryota</taxon>
        <taxon>Fungi</taxon>
        <taxon>Fungi incertae sedis</taxon>
        <taxon>Zoopagomycota</taxon>
        <taxon>Kickxellomycotina</taxon>
        <taxon>Kickxellomycetes</taxon>
        <taxon>Kickxellales</taxon>
        <taxon>Kickxellaceae</taxon>
        <taxon>Linderina</taxon>
    </lineage>
</organism>
<dbReference type="Proteomes" id="UP001150603">
    <property type="component" value="Unassembled WGS sequence"/>
</dbReference>
<accession>A0ACC1J7L3</accession>
<evidence type="ECO:0000313" key="2">
    <source>
        <dbReference type="Proteomes" id="UP001150603"/>
    </source>
</evidence>
<name>A0ACC1J7L3_9FUNG</name>
<proteinExistence type="predicted"/>
<feature type="non-terminal residue" evidence="1">
    <location>
        <position position="162"/>
    </location>
</feature>
<sequence>MQLQTTEGHGTRNVIQDAAVVELLATAIERQAVWEDAVDLLDLILAVRPSSLGKQYMDGRISTTGYVADSELVDETAIQRVLEACLASQFALTAERELAGLTALQVMADYGLEDRLEFRALRIRALGYASNVHALRLYVKAQSAISELGELEKFELGLAYAR</sequence>
<comment type="caution">
    <text evidence="1">The sequence shown here is derived from an EMBL/GenBank/DDBJ whole genome shotgun (WGS) entry which is preliminary data.</text>
</comment>
<keyword evidence="2" id="KW-1185">Reference proteome</keyword>